<evidence type="ECO:0000256" key="4">
    <source>
        <dbReference type="ARBA" id="ARBA00022692"/>
    </source>
</evidence>
<evidence type="ECO:0000313" key="15">
    <source>
        <dbReference type="Proteomes" id="UP000594262"/>
    </source>
</evidence>
<dbReference type="GeneID" id="136808596"/>
<comment type="subcellular location">
    <subcellularLocation>
        <location evidence="1">Membrane</location>
        <topology evidence="1">Multi-pass membrane protein</topology>
    </subcellularLocation>
</comment>
<reference evidence="14" key="1">
    <citation type="submission" date="2021-01" db="UniProtKB">
        <authorList>
            <consortium name="EnsemblMetazoa"/>
        </authorList>
    </citation>
    <scope>IDENTIFICATION</scope>
</reference>
<dbReference type="Gene3D" id="2.60.470.10">
    <property type="entry name" value="Acid-sensing ion channels like domains"/>
    <property type="match status" value="1"/>
</dbReference>
<comment type="similarity">
    <text evidence="11">Belongs to the amiloride-sensitive sodium channel (TC 1.A.6) family.</text>
</comment>
<dbReference type="GO" id="GO:0015280">
    <property type="term" value="F:ligand-gated sodium channel activity"/>
    <property type="evidence" value="ECO:0007669"/>
    <property type="project" value="TreeGrafter"/>
</dbReference>
<sequence>MVTSARKQSLITSSASVLVKKATKIIQVKSIDSNMENLDKRRLSSINEDTEKEKQYKMEEQKQNSPSRFGRRSDEGLVYLWKNFASNTTAHGFSNILMSSHISIRLLWIAVIIVCQVLLYLQINPLVIRFFQKPTKTKLYLQEESSQVFPVITLCNTNGIKQSQMINLLAHEQFSDIAEELETKKRRKRAARAPKQGANRSFTKDNWKPPPKTTEDEDSEDYFEVDEADIKEYAMKMRILSRLGNIAQDEKEEIFKYGYTKDDMIIECKWKDYYNCKADRWWKPVWHWRYGNCYSFNVPDQSINKTVLKVTGAGPDHGLKVKLDLHQEEYLTDYLTETAGIVLHIGEQGGRVEPYSDGFNLAPNFAHYLTLSKTKVVRADPFNNGTCVQHSRRDLGNRSFSNQFISKYSVHACREICLARKQLNHCGCSSYWLPSLNGSRTCDENDMTCADTYWQQAIEGKLDCLADCRQPCNEVKYEIESSFRKYPIKMKETDKKLKEENEDEQLQLLVSFKTLETKVIEDEEYYFLENLLGDIGGQLGLFSGISALTCIELLFFLVNTIVVISTTVRWYCCYIPAKKGSVQNFDMNSNFKS</sequence>
<evidence type="ECO:0000256" key="1">
    <source>
        <dbReference type="ARBA" id="ARBA00004141"/>
    </source>
</evidence>
<keyword evidence="2 11" id="KW-0813">Transport</keyword>
<dbReference type="GO" id="GO:0005886">
    <property type="term" value="C:plasma membrane"/>
    <property type="evidence" value="ECO:0007669"/>
    <property type="project" value="TreeGrafter"/>
</dbReference>
<evidence type="ECO:0000313" key="14">
    <source>
        <dbReference type="EnsemblMetazoa" id="CLYHEMP007542.1"/>
    </source>
</evidence>
<evidence type="ECO:0000256" key="7">
    <source>
        <dbReference type="ARBA" id="ARBA00023065"/>
    </source>
</evidence>
<dbReference type="PANTHER" id="PTHR11690">
    <property type="entry name" value="AMILORIDE-SENSITIVE SODIUM CHANNEL-RELATED"/>
    <property type="match status" value="1"/>
</dbReference>
<dbReference type="Proteomes" id="UP000594262">
    <property type="component" value="Unplaced"/>
</dbReference>
<evidence type="ECO:0000256" key="11">
    <source>
        <dbReference type="RuleBase" id="RU000679"/>
    </source>
</evidence>
<keyword evidence="8 13" id="KW-0472">Membrane</keyword>
<keyword evidence="3 11" id="KW-0894">Sodium channel</keyword>
<dbReference type="Pfam" id="PF00858">
    <property type="entry name" value="ASC"/>
    <property type="match status" value="1"/>
</dbReference>
<feature type="region of interest" description="Disordered" evidence="12">
    <location>
        <begin position="42"/>
        <end position="70"/>
    </location>
</feature>
<feature type="compositionally biased region" description="Basic and acidic residues" evidence="12">
    <location>
        <begin position="49"/>
        <end position="62"/>
    </location>
</feature>
<evidence type="ECO:0000256" key="8">
    <source>
        <dbReference type="ARBA" id="ARBA00023136"/>
    </source>
</evidence>
<keyword evidence="10 11" id="KW-0407">Ion channel</keyword>
<evidence type="ECO:0000256" key="9">
    <source>
        <dbReference type="ARBA" id="ARBA00023201"/>
    </source>
</evidence>
<name>A0A7M5WKK5_9CNID</name>
<feature type="transmembrane region" description="Helical" evidence="13">
    <location>
        <begin position="106"/>
        <end position="123"/>
    </location>
</feature>
<evidence type="ECO:0000256" key="2">
    <source>
        <dbReference type="ARBA" id="ARBA00022448"/>
    </source>
</evidence>
<proteinExistence type="inferred from homology"/>
<keyword evidence="4 11" id="KW-0812">Transmembrane</keyword>
<feature type="region of interest" description="Disordered" evidence="12">
    <location>
        <begin position="185"/>
        <end position="221"/>
    </location>
</feature>
<evidence type="ECO:0000256" key="13">
    <source>
        <dbReference type="SAM" id="Phobius"/>
    </source>
</evidence>
<evidence type="ECO:0000256" key="6">
    <source>
        <dbReference type="ARBA" id="ARBA00023053"/>
    </source>
</evidence>
<dbReference type="PANTHER" id="PTHR11690:SF248">
    <property type="entry name" value="PICKPOCKET 17, ISOFORM A"/>
    <property type="match status" value="1"/>
</dbReference>
<dbReference type="RefSeq" id="XP_066921230.1">
    <property type="nucleotide sequence ID" value="XM_067065129.1"/>
</dbReference>
<accession>A0A7M5WKK5</accession>
<keyword evidence="15" id="KW-1185">Reference proteome</keyword>
<dbReference type="EnsemblMetazoa" id="CLYHEMT007542.1">
    <property type="protein sequence ID" value="CLYHEMP007542.1"/>
    <property type="gene ID" value="CLYHEMG007542"/>
</dbReference>
<evidence type="ECO:0000256" key="5">
    <source>
        <dbReference type="ARBA" id="ARBA00022989"/>
    </source>
</evidence>
<evidence type="ECO:0000256" key="3">
    <source>
        <dbReference type="ARBA" id="ARBA00022461"/>
    </source>
</evidence>
<keyword evidence="5 13" id="KW-1133">Transmembrane helix</keyword>
<dbReference type="OrthoDB" id="6021021at2759"/>
<dbReference type="AlphaFoldDB" id="A0A7M5WKK5"/>
<keyword evidence="6" id="KW-0915">Sodium</keyword>
<evidence type="ECO:0000256" key="10">
    <source>
        <dbReference type="ARBA" id="ARBA00023303"/>
    </source>
</evidence>
<protein>
    <submittedName>
        <fullName evidence="14">Uncharacterized protein</fullName>
    </submittedName>
</protein>
<dbReference type="InterPro" id="IPR001873">
    <property type="entry name" value="ENaC"/>
</dbReference>
<dbReference type="Gene3D" id="1.10.287.770">
    <property type="entry name" value="YojJ-like"/>
    <property type="match status" value="1"/>
</dbReference>
<keyword evidence="9 11" id="KW-0739">Sodium transport</keyword>
<evidence type="ECO:0000256" key="12">
    <source>
        <dbReference type="SAM" id="MobiDB-lite"/>
    </source>
</evidence>
<dbReference type="PRINTS" id="PR01078">
    <property type="entry name" value="AMINACHANNEL"/>
</dbReference>
<keyword evidence="7 11" id="KW-0406">Ion transport</keyword>
<organism evidence="14 15">
    <name type="scientific">Clytia hemisphaerica</name>
    <dbReference type="NCBI Taxonomy" id="252671"/>
    <lineage>
        <taxon>Eukaryota</taxon>
        <taxon>Metazoa</taxon>
        <taxon>Cnidaria</taxon>
        <taxon>Hydrozoa</taxon>
        <taxon>Hydroidolina</taxon>
        <taxon>Leptothecata</taxon>
        <taxon>Obeliida</taxon>
        <taxon>Clytiidae</taxon>
        <taxon>Clytia</taxon>
    </lineage>
</organism>